<evidence type="ECO:0000256" key="2">
    <source>
        <dbReference type="SAM" id="MobiDB-lite"/>
    </source>
</evidence>
<dbReference type="Proteomes" id="UP001558713">
    <property type="component" value="Unassembled WGS sequence"/>
</dbReference>
<protein>
    <submittedName>
        <fullName evidence="3">Uncharacterized protein</fullName>
    </submittedName>
</protein>
<dbReference type="PANTHER" id="PTHR31071:SF34">
    <property type="entry name" value="ACTIN CYTOSKELETON-REGULATORY COMPLEX PAN-LIKE PROTEIN"/>
    <property type="match status" value="1"/>
</dbReference>
<evidence type="ECO:0000313" key="3">
    <source>
        <dbReference type="EMBL" id="KAL1197743.1"/>
    </source>
</evidence>
<dbReference type="PANTHER" id="PTHR31071">
    <property type="entry name" value="GB|AAF24581.1"/>
    <property type="match status" value="1"/>
</dbReference>
<reference evidence="3 4" key="1">
    <citation type="submission" date="2024-04" db="EMBL/GenBank/DDBJ databases">
        <title>Genome assembly C_amara_ONT_v2.</title>
        <authorList>
            <person name="Yant L."/>
            <person name="Moore C."/>
            <person name="Slenker M."/>
        </authorList>
    </citation>
    <scope>NUCLEOTIDE SEQUENCE [LARGE SCALE GENOMIC DNA]</scope>
    <source>
        <tissue evidence="3">Leaf</tissue>
    </source>
</reference>
<evidence type="ECO:0000313" key="4">
    <source>
        <dbReference type="Proteomes" id="UP001558713"/>
    </source>
</evidence>
<sequence>MKFTGKSNSTVALPATVPNLRATTIFTRRKARKPSLTRQRRSGVPVRRRSRPETPLFKRNVEDQNRERCGAVEDDDCNNQVNKWPQMRCQERRRSVGVDTVRKLAAGVWRLQVPDSVSSGGDKRSRDGLGFQGSVGPARHLGSLSFYHHDDNHFGFQRKNLRNTHSSVAVAKSEFLCKHQPSIPFSHCTMEGATKWDPICLDTRDEVHQIYSNVKQMNQHVNAVSLASSIELKLQQARACIEDLENEKRSQKKKLEQFLRKVSEERAAWRSREHEKVRAIIDDMKADINREKKTRQRLEIVNLKLVNELADSKLAVKRYMHDYQQEKKAKELIEEVCDELAKEIEEDKAEIEALKSESMNLREEVDDERRMLQMAEVWREERVQMKLIDAKVTLEDKFSQMNKLIGDLEVFLKSRNTTSGVKEVRDAELLRETAASVNNIQEMKEFTYEPAKPDDIFMLFEEMNFGEAQDREIEQYVAYSPASHASEVHTVSPDVNLINEGRHLNAFTDQNGEFEEDDSGWETVSHPEEHGSSYSPDESTPGISNIHHRESNVPMMNETEFQETPLREIKEVCSVPRRQSKKLSSMVKLWSSLEGMNGRVSNGRKSTVGMVSPERGSSKGKFSTLDLVGRWSSSPDSANSNVNRGGRKGCIEWPRGAHKNTMKTKLIEAQIESQKVQLKHVLEHKI</sequence>
<feature type="region of interest" description="Disordered" evidence="2">
    <location>
        <begin position="115"/>
        <end position="134"/>
    </location>
</feature>
<evidence type="ECO:0000256" key="1">
    <source>
        <dbReference type="SAM" id="Coils"/>
    </source>
</evidence>
<feature type="region of interest" description="Disordered" evidence="2">
    <location>
        <begin position="30"/>
        <end position="62"/>
    </location>
</feature>
<keyword evidence="4" id="KW-1185">Reference proteome</keyword>
<dbReference type="EMBL" id="JBANAX010000686">
    <property type="protein sequence ID" value="KAL1197743.1"/>
    <property type="molecule type" value="Genomic_DNA"/>
</dbReference>
<accession>A0ABD0ZSZ7</accession>
<feature type="region of interest" description="Disordered" evidence="2">
    <location>
        <begin position="512"/>
        <end position="545"/>
    </location>
</feature>
<gene>
    <name evidence="3" type="ORF">V5N11_012396</name>
</gene>
<organism evidence="3 4">
    <name type="scientific">Cardamine amara subsp. amara</name>
    <dbReference type="NCBI Taxonomy" id="228776"/>
    <lineage>
        <taxon>Eukaryota</taxon>
        <taxon>Viridiplantae</taxon>
        <taxon>Streptophyta</taxon>
        <taxon>Embryophyta</taxon>
        <taxon>Tracheophyta</taxon>
        <taxon>Spermatophyta</taxon>
        <taxon>Magnoliopsida</taxon>
        <taxon>eudicotyledons</taxon>
        <taxon>Gunneridae</taxon>
        <taxon>Pentapetalae</taxon>
        <taxon>rosids</taxon>
        <taxon>malvids</taxon>
        <taxon>Brassicales</taxon>
        <taxon>Brassicaceae</taxon>
        <taxon>Cardamineae</taxon>
        <taxon>Cardamine</taxon>
    </lineage>
</organism>
<dbReference type="InterPro" id="IPR043424">
    <property type="entry name" value="BLT-like"/>
</dbReference>
<feature type="region of interest" description="Disordered" evidence="2">
    <location>
        <begin position="598"/>
        <end position="621"/>
    </location>
</feature>
<feature type="coiled-coil region" evidence="1">
    <location>
        <begin position="227"/>
        <end position="371"/>
    </location>
</feature>
<name>A0ABD0ZSZ7_CARAN</name>
<dbReference type="AlphaFoldDB" id="A0ABD0ZSZ7"/>
<comment type="caution">
    <text evidence="3">The sequence shown here is derived from an EMBL/GenBank/DDBJ whole genome shotgun (WGS) entry which is preliminary data.</text>
</comment>
<keyword evidence="1" id="KW-0175">Coiled coil</keyword>
<feature type="compositionally biased region" description="Polar residues" evidence="2">
    <location>
        <begin position="532"/>
        <end position="543"/>
    </location>
</feature>
<proteinExistence type="predicted"/>
<feature type="compositionally biased region" description="Basic residues" evidence="2">
    <location>
        <begin position="30"/>
        <end position="50"/>
    </location>
</feature>